<dbReference type="InterPro" id="IPR002637">
    <property type="entry name" value="RdgB/HAM1"/>
</dbReference>
<dbReference type="GO" id="GO:0046872">
    <property type="term" value="F:metal ion binding"/>
    <property type="evidence" value="ECO:0007669"/>
    <property type="project" value="UniProtKB-KW"/>
</dbReference>
<dbReference type="RefSeq" id="WP_176237294.1">
    <property type="nucleotide sequence ID" value="NZ_BLRU01000347.1"/>
</dbReference>
<evidence type="ECO:0000256" key="8">
    <source>
        <dbReference type="ARBA" id="ARBA00051875"/>
    </source>
</evidence>
<evidence type="ECO:0000256" key="6">
    <source>
        <dbReference type="ARBA" id="ARBA00022842"/>
    </source>
</evidence>
<feature type="binding site" evidence="10">
    <location>
        <begin position="152"/>
        <end position="155"/>
    </location>
    <ligand>
        <name>substrate</name>
    </ligand>
</feature>
<keyword evidence="6 10" id="KW-0460">Magnesium</keyword>
<evidence type="ECO:0000256" key="1">
    <source>
        <dbReference type="ARBA" id="ARBA00008023"/>
    </source>
</evidence>
<evidence type="ECO:0000313" key="12">
    <source>
        <dbReference type="EMBL" id="GFP20296.1"/>
    </source>
</evidence>
<comment type="caution">
    <text evidence="12">The sequence shown here is derived from an EMBL/GenBank/DDBJ whole genome shotgun (WGS) entry which is preliminary data.</text>
</comment>
<comment type="catalytic activity">
    <reaction evidence="9 10">
        <text>XTP + H2O = XMP + diphosphate + H(+)</text>
        <dbReference type="Rhea" id="RHEA:28610"/>
        <dbReference type="ChEBI" id="CHEBI:15377"/>
        <dbReference type="ChEBI" id="CHEBI:15378"/>
        <dbReference type="ChEBI" id="CHEBI:33019"/>
        <dbReference type="ChEBI" id="CHEBI:57464"/>
        <dbReference type="ChEBI" id="CHEBI:61314"/>
        <dbReference type="EC" id="3.6.1.66"/>
    </reaction>
</comment>
<evidence type="ECO:0000256" key="9">
    <source>
        <dbReference type="ARBA" id="ARBA00052017"/>
    </source>
</evidence>
<gene>
    <name evidence="12" type="ORF">HKBW3S03_01798</name>
</gene>
<keyword evidence="5 10" id="KW-0378">Hydrolase</keyword>
<sequence length="206" mass="21976">MKLILATKNQGKLAEMQELLTDLPFELVSLAAYPELPEIEETGESFAENAAIKAEKVMLATGELVLADDSGLEVDALGGRPGVYSARFAGAGQGDKANNQKLLSELSGVAKKGRTARFQTVVAMAAPGRETAFAVGCVEGLIAEEERGDGGFGYDPLFYLPLADKTFAQMTPQEKNQISHRAEALAKAKEVLRTMAADILKQDTAK</sequence>
<evidence type="ECO:0000256" key="4">
    <source>
        <dbReference type="ARBA" id="ARBA00022741"/>
    </source>
</evidence>
<dbReference type="NCBIfam" id="TIGR00042">
    <property type="entry name" value="RdgB/HAM1 family non-canonical purine NTP pyrophosphatase"/>
    <property type="match status" value="1"/>
</dbReference>
<comment type="function">
    <text evidence="10">Pyrophosphatase that catalyzes the hydrolysis of nucleoside triphosphates to their monophosphate derivatives, with a high preference for the non-canonical purine nucleotides XTP (xanthosine triphosphate), dITP (deoxyinosine triphosphate) and ITP. Seems to function as a house-cleaning enzyme that removes non-canonical purine nucleotides from the nucleotide pool, thus preventing their incorporation into DNA/RNA and avoiding chromosomal lesions.</text>
</comment>
<evidence type="ECO:0000256" key="5">
    <source>
        <dbReference type="ARBA" id="ARBA00022801"/>
    </source>
</evidence>
<name>A0A6V8NP98_9ACTN</name>
<evidence type="ECO:0000313" key="13">
    <source>
        <dbReference type="Proteomes" id="UP000574717"/>
    </source>
</evidence>
<dbReference type="GO" id="GO:0009146">
    <property type="term" value="P:purine nucleoside triphosphate catabolic process"/>
    <property type="evidence" value="ECO:0007669"/>
    <property type="project" value="UniProtKB-UniRule"/>
</dbReference>
<dbReference type="GO" id="GO:0017111">
    <property type="term" value="F:ribonucleoside triphosphate phosphatase activity"/>
    <property type="evidence" value="ECO:0007669"/>
    <property type="project" value="InterPro"/>
</dbReference>
<comment type="cofactor">
    <cofactor evidence="10">
        <name>Mg(2+)</name>
        <dbReference type="ChEBI" id="CHEBI:18420"/>
    </cofactor>
    <text evidence="10">Binds 1 Mg(2+) ion per subunit.</text>
</comment>
<keyword evidence="7 10" id="KW-0546">Nucleotide metabolism</keyword>
<evidence type="ECO:0000256" key="10">
    <source>
        <dbReference type="HAMAP-Rule" id="MF_01405"/>
    </source>
</evidence>
<keyword evidence="4 10" id="KW-0547">Nucleotide-binding</keyword>
<dbReference type="InterPro" id="IPR020922">
    <property type="entry name" value="dITP/XTP_pyrophosphatase"/>
</dbReference>
<dbReference type="Gene3D" id="3.90.950.10">
    <property type="match status" value="1"/>
</dbReference>
<dbReference type="GO" id="GO:0009117">
    <property type="term" value="P:nucleotide metabolic process"/>
    <property type="evidence" value="ECO:0007669"/>
    <property type="project" value="UniProtKB-KW"/>
</dbReference>
<feature type="binding site" evidence="10">
    <location>
        <position position="69"/>
    </location>
    <ligand>
        <name>Mg(2+)</name>
        <dbReference type="ChEBI" id="CHEBI:18420"/>
    </ligand>
</feature>
<comment type="subunit">
    <text evidence="2 10">Homodimer.</text>
</comment>
<comment type="catalytic activity">
    <reaction evidence="10">
        <text>ITP + H2O = IMP + diphosphate + H(+)</text>
        <dbReference type="Rhea" id="RHEA:29399"/>
        <dbReference type="ChEBI" id="CHEBI:15377"/>
        <dbReference type="ChEBI" id="CHEBI:15378"/>
        <dbReference type="ChEBI" id="CHEBI:33019"/>
        <dbReference type="ChEBI" id="CHEBI:58053"/>
        <dbReference type="ChEBI" id="CHEBI:61402"/>
        <dbReference type="EC" id="3.6.1.66"/>
    </reaction>
</comment>
<comment type="catalytic activity">
    <reaction evidence="8 10">
        <text>dITP + H2O = dIMP + diphosphate + H(+)</text>
        <dbReference type="Rhea" id="RHEA:28342"/>
        <dbReference type="ChEBI" id="CHEBI:15377"/>
        <dbReference type="ChEBI" id="CHEBI:15378"/>
        <dbReference type="ChEBI" id="CHEBI:33019"/>
        <dbReference type="ChEBI" id="CHEBI:61194"/>
        <dbReference type="ChEBI" id="CHEBI:61382"/>
        <dbReference type="EC" id="3.6.1.66"/>
    </reaction>
</comment>
<feature type="binding site" evidence="10">
    <location>
        <begin position="180"/>
        <end position="181"/>
    </location>
    <ligand>
        <name>substrate</name>
    </ligand>
</feature>
<protein>
    <recommendedName>
        <fullName evidence="10">dITP/XTP pyrophosphatase</fullName>
        <ecNumber evidence="10">3.6.1.66</ecNumber>
    </recommendedName>
    <alternativeName>
        <fullName evidence="10">Non-canonical purine NTP pyrophosphatase</fullName>
    </alternativeName>
    <alternativeName>
        <fullName evidence="10">Non-standard purine NTP pyrophosphatase</fullName>
    </alternativeName>
    <alternativeName>
        <fullName evidence="10">Nucleoside-triphosphate diphosphatase</fullName>
    </alternativeName>
    <alternativeName>
        <fullName evidence="10">Nucleoside-triphosphate pyrophosphatase</fullName>
        <shortName evidence="10">NTPase</shortName>
    </alternativeName>
</protein>
<accession>A0A6V8NP98</accession>
<dbReference type="FunFam" id="3.90.950.10:FF:000001">
    <property type="entry name" value="dITP/XTP pyrophosphatase"/>
    <property type="match status" value="1"/>
</dbReference>
<proteinExistence type="inferred from homology"/>
<evidence type="ECO:0000256" key="2">
    <source>
        <dbReference type="ARBA" id="ARBA00011738"/>
    </source>
</evidence>
<reference evidence="12 13" key="1">
    <citation type="journal article" date="2020" name="Front. Microbiol.">
        <title>Single-cell genomics of novel Actinobacteria with the Wood-Ljungdahl pathway discovered in a serpentinizing system.</title>
        <authorList>
            <person name="Merino N."/>
            <person name="Kawai M."/>
            <person name="Boyd E.S."/>
            <person name="Colman D.R."/>
            <person name="McGlynn S.E."/>
            <person name="Nealson K.H."/>
            <person name="Kurokawa K."/>
            <person name="Hongoh Y."/>
        </authorList>
    </citation>
    <scope>NUCLEOTIDE SEQUENCE [LARGE SCALE GENOMIC DNA]</scope>
    <source>
        <strain evidence="12 13">S03</strain>
    </source>
</reference>
<feature type="active site" description="Proton acceptor" evidence="10">
    <location>
        <position position="69"/>
    </location>
</feature>
<dbReference type="AlphaFoldDB" id="A0A6V8NP98"/>
<feature type="binding site" evidence="10">
    <location>
        <position position="40"/>
    </location>
    <ligand>
        <name>Mg(2+)</name>
        <dbReference type="ChEBI" id="CHEBI:18420"/>
    </ligand>
</feature>
<dbReference type="HAMAP" id="MF_01405">
    <property type="entry name" value="Non_canon_purine_NTPase"/>
    <property type="match status" value="1"/>
</dbReference>
<dbReference type="Pfam" id="PF01725">
    <property type="entry name" value="Ham1p_like"/>
    <property type="match status" value="1"/>
</dbReference>
<dbReference type="Proteomes" id="UP000574717">
    <property type="component" value="Unassembled WGS sequence"/>
</dbReference>
<dbReference type="EC" id="3.6.1.66" evidence="10"/>
<feature type="binding site" evidence="10">
    <location>
        <position position="175"/>
    </location>
    <ligand>
        <name>substrate</name>
    </ligand>
</feature>
<keyword evidence="3 10" id="KW-0479">Metal-binding</keyword>
<dbReference type="PANTHER" id="PTHR11067">
    <property type="entry name" value="INOSINE TRIPHOSPHATE PYROPHOSPHATASE/HAM1 PROTEIN"/>
    <property type="match status" value="1"/>
</dbReference>
<dbReference type="GO" id="GO:0000166">
    <property type="term" value="F:nucleotide binding"/>
    <property type="evidence" value="ECO:0007669"/>
    <property type="project" value="UniProtKB-KW"/>
</dbReference>
<dbReference type="GO" id="GO:0005829">
    <property type="term" value="C:cytosol"/>
    <property type="evidence" value="ECO:0007669"/>
    <property type="project" value="TreeGrafter"/>
</dbReference>
<evidence type="ECO:0000256" key="7">
    <source>
        <dbReference type="ARBA" id="ARBA00023080"/>
    </source>
</evidence>
<dbReference type="InterPro" id="IPR029001">
    <property type="entry name" value="ITPase-like_fam"/>
</dbReference>
<comment type="similarity">
    <text evidence="1 10 11">Belongs to the HAM1 NTPase family.</text>
</comment>
<feature type="binding site" evidence="10">
    <location>
        <begin position="7"/>
        <end position="12"/>
    </location>
    <ligand>
        <name>substrate</name>
    </ligand>
</feature>
<dbReference type="EMBL" id="BLRU01000347">
    <property type="protein sequence ID" value="GFP20296.1"/>
    <property type="molecule type" value="Genomic_DNA"/>
</dbReference>
<evidence type="ECO:0000256" key="11">
    <source>
        <dbReference type="RuleBase" id="RU003781"/>
    </source>
</evidence>
<dbReference type="GO" id="GO:0036222">
    <property type="term" value="F:XTP diphosphatase activity"/>
    <property type="evidence" value="ECO:0007669"/>
    <property type="project" value="UniProtKB-UniRule"/>
</dbReference>
<dbReference type="SUPFAM" id="SSF52972">
    <property type="entry name" value="ITPase-like"/>
    <property type="match status" value="1"/>
</dbReference>
<dbReference type="GO" id="GO:0036220">
    <property type="term" value="F:ITP diphosphatase activity"/>
    <property type="evidence" value="ECO:0007669"/>
    <property type="project" value="UniProtKB-UniRule"/>
</dbReference>
<evidence type="ECO:0000256" key="3">
    <source>
        <dbReference type="ARBA" id="ARBA00022723"/>
    </source>
</evidence>
<dbReference type="CDD" id="cd00515">
    <property type="entry name" value="HAM1"/>
    <property type="match status" value="1"/>
</dbReference>
<feature type="binding site" evidence="10">
    <location>
        <position position="70"/>
    </location>
    <ligand>
        <name>substrate</name>
    </ligand>
</feature>
<organism evidence="12 13">
    <name type="scientific">Candidatus Hakubella thermalkaliphila</name>
    <dbReference type="NCBI Taxonomy" id="2754717"/>
    <lineage>
        <taxon>Bacteria</taxon>
        <taxon>Bacillati</taxon>
        <taxon>Actinomycetota</taxon>
        <taxon>Actinomycetota incertae sedis</taxon>
        <taxon>Candidatus Hakubellales</taxon>
        <taxon>Candidatus Hakubellaceae</taxon>
        <taxon>Candidatus Hakubella</taxon>
    </lineage>
</organism>
<dbReference type="GO" id="GO:0035870">
    <property type="term" value="F:dITP diphosphatase activity"/>
    <property type="evidence" value="ECO:0007669"/>
    <property type="project" value="UniProtKB-UniRule"/>
</dbReference>
<dbReference type="NCBIfam" id="NF011397">
    <property type="entry name" value="PRK14822.1"/>
    <property type="match status" value="1"/>
</dbReference>
<dbReference type="PANTHER" id="PTHR11067:SF9">
    <property type="entry name" value="INOSINE TRIPHOSPHATE PYROPHOSPHATASE"/>
    <property type="match status" value="1"/>
</dbReference>